<protein>
    <submittedName>
        <fullName evidence="8">Kunitz domain</fullName>
    </submittedName>
</protein>
<dbReference type="SUPFAM" id="SSF57362">
    <property type="entry name" value="BPTI-like"/>
    <property type="match status" value="1"/>
</dbReference>
<feature type="region of interest" description="Disordered" evidence="5">
    <location>
        <begin position="85"/>
        <end position="111"/>
    </location>
</feature>
<dbReference type="CDD" id="cd00109">
    <property type="entry name" value="Kunitz-type"/>
    <property type="match status" value="1"/>
</dbReference>
<reference evidence="8" key="1">
    <citation type="journal article" date="2008" name="Insect Biochem. Mol. Biol.">
        <title>Comparative sialomics between hard and soft ticks: implications for the evolution of blood-feeding behavior.</title>
        <authorList>
            <person name="Mans B.J."/>
            <person name="Andersen J.F."/>
            <person name="Francischetti I.M."/>
            <person name="Valenzuela J.G."/>
            <person name="Schwan T.G."/>
            <person name="Pham V.M."/>
            <person name="Garfield M.K."/>
            <person name="Hammer C.H."/>
            <person name="Ribeiro J.M."/>
        </authorList>
    </citation>
    <scope>NUCLEOTIDE SEQUENCE</scope>
    <source>
        <strain evidence="8">AM-138</strain>
        <tissue evidence="8">Adult salivary gland</tissue>
    </source>
</reference>
<dbReference type="PANTHER" id="PTHR10083">
    <property type="entry name" value="KUNITZ-TYPE PROTEASE INHIBITOR-RELATED"/>
    <property type="match status" value="1"/>
</dbReference>
<sequence length="111" mass="12363">MKLLFVSALCLLFATCFCASLQADTTKYWCTLPMKVGPCRAAVPKFYYDSSTGRCKMFIYGGCQGNANRFNTQKDCMQVCSGEKTKRPRKEVPRKNATTLSTAKTTTTRAC</sequence>
<evidence type="ECO:0000256" key="6">
    <source>
        <dbReference type="SAM" id="SignalP"/>
    </source>
</evidence>
<evidence type="ECO:0000256" key="2">
    <source>
        <dbReference type="ARBA" id="ARBA00022737"/>
    </source>
</evidence>
<keyword evidence="6" id="KW-0732">Signal</keyword>
<keyword evidence="1" id="KW-0646">Protease inhibitor</keyword>
<feature type="signal peptide" evidence="6">
    <location>
        <begin position="1"/>
        <end position="18"/>
    </location>
</feature>
<dbReference type="PRINTS" id="PR00759">
    <property type="entry name" value="BASICPTASE"/>
</dbReference>
<dbReference type="Pfam" id="PF00014">
    <property type="entry name" value="Kunitz_BPTI"/>
    <property type="match status" value="1"/>
</dbReference>
<dbReference type="EMBL" id="DQ886770">
    <property type="protein sequence ID" value="ABI52687.1"/>
    <property type="molecule type" value="mRNA"/>
</dbReference>
<accession>Q09JS6</accession>
<proteinExistence type="evidence at transcript level"/>
<dbReference type="InterPro" id="IPR020901">
    <property type="entry name" value="Prtase_inh_Kunz-CS"/>
</dbReference>
<feature type="compositionally biased region" description="Low complexity" evidence="5">
    <location>
        <begin position="97"/>
        <end position="111"/>
    </location>
</feature>
<organism evidence="8">
    <name type="scientific">Argas monolakensis</name>
    <name type="common">Mono lake bird tick</name>
    <dbReference type="NCBI Taxonomy" id="34602"/>
    <lineage>
        <taxon>Eukaryota</taxon>
        <taxon>Metazoa</taxon>
        <taxon>Ecdysozoa</taxon>
        <taxon>Arthropoda</taxon>
        <taxon>Chelicerata</taxon>
        <taxon>Arachnida</taxon>
        <taxon>Acari</taxon>
        <taxon>Parasitiformes</taxon>
        <taxon>Ixodida</taxon>
        <taxon>Ixodoidea</taxon>
        <taxon>Argasidae</taxon>
        <taxon>Argasinae</taxon>
        <taxon>Argas</taxon>
    </lineage>
</organism>
<dbReference type="InterPro" id="IPR050098">
    <property type="entry name" value="TFPI/VKTCI-like"/>
</dbReference>
<dbReference type="Gene3D" id="4.10.410.10">
    <property type="entry name" value="Pancreatic trypsin inhibitor Kunitz domain"/>
    <property type="match status" value="1"/>
</dbReference>
<evidence type="ECO:0000256" key="3">
    <source>
        <dbReference type="ARBA" id="ARBA00022900"/>
    </source>
</evidence>
<feature type="domain" description="BPTI/Kunitz inhibitor" evidence="7">
    <location>
        <begin position="30"/>
        <end position="80"/>
    </location>
</feature>
<dbReference type="AlphaFoldDB" id="Q09JS6"/>
<dbReference type="SMART" id="SM00131">
    <property type="entry name" value="KU"/>
    <property type="match status" value="1"/>
</dbReference>
<dbReference type="PROSITE" id="PS50279">
    <property type="entry name" value="BPTI_KUNITZ_2"/>
    <property type="match status" value="1"/>
</dbReference>
<dbReference type="GO" id="GO:0004867">
    <property type="term" value="F:serine-type endopeptidase inhibitor activity"/>
    <property type="evidence" value="ECO:0007669"/>
    <property type="project" value="UniProtKB-KW"/>
</dbReference>
<evidence type="ECO:0000256" key="1">
    <source>
        <dbReference type="ARBA" id="ARBA00022690"/>
    </source>
</evidence>
<dbReference type="InterPro" id="IPR002223">
    <property type="entry name" value="Kunitz_BPTI"/>
</dbReference>
<keyword evidence="4" id="KW-1015">Disulfide bond</keyword>
<keyword evidence="2" id="KW-0677">Repeat</keyword>
<dbReference type="InterPro" id="IPR036880">
    <property type="entry name" value="Kunitz_BPTI_sf"/>
</dbReference>
<evidence type="ECO:0000259" key="7">
    <source>
        <dbReference type="PROSITE" id="PS50279"/>
    </source>
</evidence>
<evidence type="ECO:0000256" key="5">
    <source>
        <dbReference type="SAM" id="MobiDB-lite"/>
    </source>
</evidence>
<dbReference type="FunFam" id="4.10.410.10:FF:000021">
    <property type="entry name" value="Serine protease inhibitor, putative"/>
    <property type="match status" value="1"/>
</dbReference>
<keyword evidence="3" id="KW-0722">Serine protease inhibitor</keyword>
<name>Q09JS6_ARGMO</name>
<evidence type="ECO:0000256" key="4">
    <source>
        <dbReference type="ARBA" id="ARBA00023157"/>
    </source>
</evidence>
<dbReference type="PROSITE" id="PS00280">
    <property type="entry name" value="BPTI_KUNITZ_1"/>
    <property type="match status" value="1"/>
</dbReference>
<evidence type="ECO:0000313" key="8">
    <source>
        <dbReference type="EMBL" id="ABI52687.1"/>
    </source>
</evidence>
<feature type="chain" id="PRO_5004167784" evidence="6">
    <location>
        <begin position="19"/>
        <end position="111"/>
    </location>
</feature>